<dbReference type="FunFam" id="3.30.230.70:FF:000002">
    <property type="entry name" value="Polyribonucleotide nucleotidyltransferase"/>
    <property type="match status" value="1"/>
</dbReference>
<dbReference type="Pfam" id="PF03726">
    <property type="entry name" value="PNPase"/>
    <property type="match status" value="1"/>
</dbReference>
<dbReference type="InterPro" id="IPR015847">
    <property type="entry name" value="ExoRNase_PH_dom2"/>
</dbReference>
<dbReference type="FunFam" id="3.30.1370.10:FF:000001">
    <property type="entry name" value="Polyribonucleotide nucleotidyltransferase"/>
    <property type="match status" value="1"/>
</dbReference>
<protein>
    <recommendedName>
        <fullName evidence="8">Polyribonucleotide nucleotidyltransferase</fullName>
        <ecNumber evidence="8">2.7.7.8</ecNumber>
    </recommendedName>
    <alternativeName>
        <fullName evidence="8">Polynucleotide phosphorylase</fullName>
        <shortName evidence="8">PNPase</shortName>
    </alternativeName>
</protein>
<keyword evidence="7 8" id="KW-0694">RNA-binding</keyword>
<dbReference type="NCBIfam" id="TIGR03591">
    <property type="entry name" value="polynuc_phos"/>
    <property type="match status" value="1"/>
</dbReference>
<accession>A0A410JY03</accession>
<dbReference type="InterPro" id="IPR036612">
    <property type="entry name" value="KH_dom_type_1_sf"/>
</dbReference>
<dbReference type="GO" id="GO:0004654">
    <property type="term" value="F:polyribonucleotide nucleotidyltransferase activity"/>
    <property type="evidence" value="ECO:0007669"/>
    <property type="project" value="UniProtKB-UniRule"/>
</dbReference>
<keyword evidence="2 8" id="KW-0963">Cytoplasm</keyword>
<keyword evidence="4 8" id="KW-0548">Nucleotidyltransferase</keyword>
<dbReference type="NCBIfam" id="NF008805">
    <property type="entry name" value="PRK11824.1"/>
    <property type="match status" value="1"/>
</dbReference>
<dbReference type="CDD" id="cd02393">
    <property type="entry name" value="KH-I_PNPase"/>
    <property type="match status" value="1"/>
</dbReference>
<reference evidence="10 11" key="1">
    <citation type="submission" date="2019-01" db="EMBL/GenBank/DDBJ databases">
        <title>Geovibrio thiophilus DSM 11263, complete genome.</title>
        <authorList>
            <person name="Spring S."/>
            <person name="Bunk B."/>
            <person name="Sproer C."/>
        </authorList>
    </citation>
    <scope>NUCLEOTIDE SEQUENCE [LARGE SCALE GENOMIC DNA]</scope>
    <source>
        <strain evidence="10 11">DSM 11263</strain>
    </source>
</reference>
<feature type="binding site" evidence="8">
    <location>
        <position position="498"/>
    </location>
    <ligand>
        <name>Mg(2+)</name>
        <dbReference type="ChEBI" id="CHEBI:18420"/>
    </ligand>
</feature>
<dbReference type="GO" id="GO:0000175">
    <property type="term" value="F:3'-5'-RNA exonuclease activity"/>
    <property type="evidence" value="ECO:0007669"/>
    <property type="project" value="TreeGrafter"/>
</dbReference>
<dbReference type="SUPFAM" id="SSF50249">
    <property type="entry name" value="Nucleic acid-binding proteins"/>
    <property type="match status" value="1"/>
</dbReference>
<dbReference type="SUPFAM" id="SSF55666">
    <property type="entry name" value="Ribonuclease PH domain 2-like"/>
    <property type="match status" value="2"/>
</dbReference>
<gene>
    <name evidence="8 10" type="primary">pnp</name>
    <name evidence="10" type="ORF">EP073_06610</name>
</gene>
<dbReference type="InterPro" id="IPR020568">
    <property type="entry name" value="Ribosomal_Su5_D2-typ_SF"/>
</dbReference>
<comment type="cofactor">
    <cofactor evidence="8">
        <name>Mg(2+)</name>
        <dbReference type="ChEBI" id="CHEBI:18420"/>
    </cofactor>
</comment>
<dbReference type="SMART" id="SM00316">
    <property type="entry name" value="S1"/>
    <property type="match status" value="1"/>
</dbReference>
<dbReference type="InterPro" id="IPR015848">
    <property type="entry name" value="PNPase_PH_RNA-bd_bac/org-type"/>
</dbReference>
<evidence type="ECO:0000259" key="9">
    <source>
        <dbReference type="PROSITE" id="PS50126"/>
    </source>
</evidence>
<dbReference type="InterPro" id="IPR036345">
    <property type="entry name" value="ExoRNase_PH_dom2_sf"/>
</dbReference>
<dbReference type="InterPro" id="IPR004088">
    <property type="entry name" value="KH_dom_type_1"/>
</dbReference>
<dbReference type="PANTHER" id="PTHR11252">
    <property type="entry name" value="POLYRIBONUCLEOTIDE NUCLEOTIDYLTRANSFERASE"/>
    <property type="match status" value="1"/>
</dbReference>
<dbReference type="AlphaFoldDB" id="A0A410JY03"/>
<evidence type="ECO:0000256" key="3">
    <source>
        <dbReference type="ARBA" id="ARBA00022679"/>
    </source>
</evidence>
<dbReference type="HAMAP" id="MF_01595">
    <property type="entry name" value="PNPase"/>
    <property type="match status" value="1"/>
</dbReference>
<comment type="catalytic activity">
    <reaction evidence="8">
        <text>RNA(n+1) + phosphate = RNA(n) + a ribonucleoside 5'-diphosphate</text>
        <dbReference type="Rhea" id="RHEA:22096"/>
        <dbReference type="Rhea" id="RHEA-COMP:14527"/>
        <dbReference type="Rhea" id="RHEA-COMP:17342"/>
        <dbReference type="ChEBI" id="CHEBI:43474"/>
        <dbReference type="ChEBI" id="CHEBI:57930"/>
        <dbReference type="ChEBI" id="CHEBI:140395"/>
        <dbReference type="EC" id="2.7.7.8"/>
    </reaction>
</comment>
<dbReference type="CDD" id="cd11364">
    <property type="entry name" value="RNase_PH_PNPase_2"/>
    <property type="match status" value="1"/>
</dbReference>
<dbReference type="EC" id="2.7.7.8" evidence="8"/>
<dbReference type="GO" id="GO:0005829">
    <property type="term" value="C:cytosol"/>
    <property type="evidence" value="ECO:0007669"/>
    <property type="project" value="TreeGrafter"/>
</dbReference>
<dbReference type="Gene3D" id="3.30.1370.10">
    <property type="entry name" value="K Homology domain, type 1"/>
    <property type="match status" value="1"/>
</dbReference>
<dbReference type="EMBL" id="CP035108">
    <property type="protein sequence ID" value="QAR33086.1"/>
    <property type="molecule type" value="Genomic_DNA"/>
</dbReference>
<dbReference type="Proteomes" id="UP000287502">
    <property type="component" value="Chromosome"/>
</dbReference>
<dbReference type="Pfam" id="PF01138">
    <property type="entry name" value="RNase_PH"/>
    <property type="match status" value="2"/>
</dbReference>
<dbReference type="Pfam" id="PF03725">
    <property type="entry name" value="RNase_PH_C"/>
    <property type="match status" value="2"/>
</dbReference>
<evidence type="ECO:0000256" key="1">
    <source>
        <dbReference type="ARBA" id="ARBA00007404"/>
    </source>
</evidence>
<dbReference type="Gene3D" id="2.40.50.140">
    <property type="entry name" value="Nucleic acid-binding proteins"/>
    <property type="match status" value="1"/>
</dbReference>
<dbReference type="InterPro" id="IPR027408">
    <property type="entry name" value="PNPase/RNase_PH_dom_sf"/>
</dbReference>
<dbReference type="FunFam" id="3.30.230.70:FF:000001">
    <property type="entry name" value="Polyribonucleotide nucleotidyltransferase"/>
    <property type="match status" value="1"/>
</dbReference>
<evidence type="ECO:0000313" key="10">
    <source>
        <dbReference type="EMBL" id="QAR33086.1"/>
    </source>
</evidence>
<comment type="function">
    <text evidence="8">Involved in mRNA degradation. Catalyzes the phosphorolysis of single-stranded polyribonucleotides processively in the 3'- to 5'-direction.</text>
</comment>
<dbReference type="InterPro" id="IPR012162">
    <property type="entry name" value="PNPase"/>
</dbReference>
<dbReference type="SUPFAM" id="SSF54211">
    <property type="entry name" value="Ribosomal protein S5 domain 2-like"/>
    <property type="match status" value="2"/>
</dbReference>
<comment type="subcellular location">
    <subcellularLocation>
        <location evidence="8">Cytoplasm</location>
    </subcellularLocation>
</comment>
<evidence type="ECO:0000256" key="6">
    <source>
        <dbReference type="ARBA" id="ARBA00022842"/>
    </source>
</evidence>
<proteinExistence type="inferred from homology"/>
<keyword evidence="11" id="KW-1185">Reference proteome</keyword>
<feature type="domain" description="S1 motif" evidence="9">
    <location>
        <begin position="628"/>
        <end position="699"/>
    </location>
</feature>
<dbReference type="InterPro" id="IPR004087">
    <property type="entry name" value="KH_dom"/>
</dbReference>
<dbReference type="GO" id="GO:0006402">
    <property type="term" value="P:mRNA catabolic process"/>
    <property type="evidence" value="ECO:0007669"/>
    <property type="project" value="UniProtKB-UniRule"/>
</dbReference>
<dbReference type="OrthoDB" id="9804305at2"/>
<dbReference type="SUPFAM" id="SSF54791">
    <property type="entry name" value="Eukaryotic type KH-domain (KH-domain type I)"/>
    <property type="match status" value="1"/>
</dbReference>
<evidence type="ECO:0000256" key="4">
    <source>
        <dbReference type="ARBA" id="ARBA00022695"/>
    </source>
</evidence>
<evidence type="ECO:0000256" key="7">
    <source>
        <dbReference type="ARBA" id="ARBA00022884"/>
    </source>
</evidence>
<dbReference type="Pfam" id="PF00013">
    <property type="entry name" value="KH_1"/>
    <property type="match status" value="1"/>
</dbReference>
<dbReference type="GO" id="GO:0000287">
    <property type="term" value="F:magnesium ion binding"/>
    <property type="evidence" value="ECO:0007669"/>
    <property type="project" value="UniProtKB-UniRule"/>
</dbReference>
<dbReference type="GO" id="GO:0003723">
    <property type="term" value="F:RNA binding"/>
    <property type="evidence" value="ECO:0007669"/>
    <property type="project" value="UniProtKB-UniRule"/>
</dbReference>
<evidence type="ECO:0000256" key="2">
    <source>
        <dbReference type="ARBA" id="ARBA00022490"/>
    </source>
</evidence>
<feature type="binding site" evidence="8">
    <location>
        <position position="492"/>
    </location>
    <ligand>
        <name>Mg(2+)</name>
        <dbReference type="ChEBI" id="CHEBI:18420"/>
    </ligand>
</feature>
<dbReference type="Gene3D" id="3.30.230.70">
    <property type="entry name" value="GHMP Kinase, N-terminal domain"/>
    <property type="match status" value="2"/>
</dbReference>
<dbReference type="SMART" id="SM00322">
    <property type="entry name" value="KH"/>
    <property type="match status" value="1"/>
</dbReference>
<dbReference type="InterPro" id="IPR001247">
    <property type="entry name" value="ExoRNase_PH_dom1"/>
</dbReference>
<dbReference type="PROSITE" id="PS50084">
    <property type="entry name" value="KH_TYPE_1"/>
    <property type="match status" value="1"/>
</dbReference>
<keyword evidence="6 8" id="KW-0460">Magnesium</keyword>
<dbReference type="Pfam" id="PF00575">
    <property type="entry name" value="S1"/>
    <property type="match status" value="1"/>
</dbReference>
<sequence>MDKKLDTVSVSLREDAEPIIFETGWKAKQANGSIWIRQGGTVILVTATGRKEASDSVDFFPLTVNYVEKFYAVGKVPGGFLKRESRPSDKETLISRLIDRPLRPMFPDGFRNETQVIATVVSYDGKHSPDVLAINASSAALLISDIPFSIPVAGVRVGKHNGQLIINPSYEIFNELTMNIVVAGSDDAINMVEAGMEMVTEDEVVEALQFAHDNIKTLVQTQKELAEKCGKAKFEYKDFSVPAAVLEETEKELKEKINAALIIPGKLEKYAALDRVRDEYFEAVEARLGEEYSDKKGFYKEVWHNVEKKVFRDFSLDSGKRIDGRTAEDVRPIDIETHLLPMPHGSALFTRGETQALAVATLGTKTDTQMLDNIEGESKKRFMLHYNFPPFCVGEVGFLRGPGRREIGHGALAERALLSILPDEADFPYSLRIVSEVLESNGSSSMATVCGGCLSLMDAGVPVKGVVAGVAMGLIKEGDRYIILSDIMGTEDHLGDMDFKVAGTENGITALQMDIKIEGLSRKLLEEALAQAKRSRLHILGKMKEALPTYREELAETAPRYQTLRINPEKIGLLIGPGGKNIKAIVEDTGAQIDIDDSGQVNVFAVSKEAIEAAIARINGTVQEVELDKIYQGKVKKIMDYGAFVEIIPGVEALLHVSQYSNERINSIADVLKLGDVVEVKYLGKDQNGRHKISRKVLL</sequence>
<dbReference type="RefSeq" id="WP_128466372.1">
    <property type="nucleotide sequence ID" value="NZ_CP035108.1"/>
</dbReference>
<comment type="similarity">
    <text evidence="1 8">Belongs to the polyribonucleotide nucleotidyltransferase family.</text>
</comment>
<dbReference type="PIRSF" id="PIRSF005499">
    <property type="entry name" value="PNPase"/>
    <property type="match status" value="1"/>
</dbReference>
<dbReference type="InterPro" id="IPR012340">
    <property type="entry name" value="NA-bd_OB-fold"/>
</dbReference>
<dbReference type="GO" id="GO:0006396">
    <property type="term" value="P:RNA processing"/>
    <property type="evidence" value="ECO:0007669"/>
    <property type="project" value="InterPro"/>
</dbReference>
<name>A0A410JY03_9BACT</name>
<evidence type="ECO:0000256" key="5">
    <source>
        <dbReference type="ARBA" id="ARBA00022723"/>
    </source>
</evidence>
<dbReference type="PROSITE" id="PS50126">
    <property type="entry name" value="S1"/>
    <property type="match status" value="1"/>
</dbReference>
<dbReference type="CDD" id="cd11363">
    <property type="entry name" value="RNase_PH_PNPase_1"/>
    <property type="match status" value="1"/>
</dbReference>
<evidence type="ECO:0000313" key="11">
    <source>
        <dbReference type="Proteomes" id="UP000287502"/>
    </source>
</evidence>
<dbReference type="KEGG" id="gtl:EP073_06610"/>
<dbReference type="InterPro" id="IPR003029">
    <property type="entry name" value="S1_domain"/>
</dbReference>
<evidence type="ECO:0000256" key="8">
    <source>
        <dbReference type="HAMAP-Rule" id="MF_01595"/>
    </source>
</evidence>
<dbReference type="PANTHER" id="PTHR11252:SF0">
    <property type="entry name" value="POLYRIBONUCLEOTIDE NUCLEOTIDYLTRANSFERASE 1, MITOCHONDRIAL"/>
    <property type="match status" value="1"/>
</dbReference>
<organism evidence="10 11">
    <name type="scientific">Geovibrio thiophilus</name>
    <dbReference type="NCBI Taxonomy" id="139438"/>
    <lineage>
        <taxon>Bacteria</taxon>
        <taxon>Pseudomonadati</taxon>
        <taxon>Deferribacterota</taxon>
        <taxon>Deferribacteres</taxon>
        <taxon>Deferribacterales</taxon>
        <taxon>Geovibrionaceae</taxon>
        <taxon>Geovibrio</taxon>
    </lineage>
</organism>
<keyword evidence="5 8" id="KW-0479">Metal-binding</keyword>
<keyword evidence="3 8" id="KW-0808">Transferase</keyword>